<reference evidence="1 2" key="1">
    <citation type="submission" date="2018-09" db="EMBL/GenBank/DDBJ databases">
        <title>Genomic investigation of the strawberry pathogen Phytophthora fragariae indicates pathogenicity is determined by transcriptional variation in three key races.</title>
        <authorList>
            <person name="Adams T.M."/>
            <person name="Armitage A.D."/>
            <person name="Sobczyk M.K."/>
            <person name="Bates H.J."/>
            <person name="Dunwell J.M."/>
            <person name="Nellist C.F."/>
            <person name="Harrison R.J."/>
        </authorList>
    </citation>
    <scope>NUCLEOTIDE SEQUENCE [LARGE SCALE GENOMIC DNA]</scope>
    <source>
        <strain evidence="1 2">NOV-77</strain>
    </source>
</reference>
<name>A0A6G0RES5_9STRA</name>
<accession>A0A6G0RES5</accession>
<proteinExistence type="predicted"/>
<evidence type="ECO:0000313" key="1">
    <source>
        <dbReference type="EMBL" id="KAE9331566.1"/>
    </source>
</evidence>
<sequence>MMLIAIIIFEEDKIGIFKKRWHGRVFDFLNGMLIRQL</sequence>
<comment type="caution">
    <text evidence="1">The sequence shown here is derived from an EMBL/GenBank/DDBJ whole genome shotgun (WGS) entry which is preliminary data.</text>
</comment>
<dbReference type="EMBL" id="QXFY01000994">
    <property type="protein sequence ID" value="KAE9331566.1"/>
    <property type="molecule type" value="Genomic_DNA"/>
</dbReference>
<evidence type="ECO:0000313" key="2">
    <source>
        <dbReference type="Proteomes" id="UP000486351"/>
    </source>
</evidence>
<dbReference type="Proteomes" id="UP000486351">
    <property type="component" value="Unassembled WGS sequence"/>
</dbReference>
<gene>
    <name evidence="1" type="ORF">PF008_g15359</name>
</gene>
<protein>
    <submittedName>
        <fullName evidence="1">Uncharacterized protein</fullName>
    </submittedName>
</protein>
<organism evidence="1 2">
    <name type="scientific">Phytophthora fragariae</name>
    <dbReference type="NCBI Taxonomy" id="53985"/>
    <lineage>
        <taxon>Eukaryota</taxon>
        <taxon>Sar</taxon>
        <taxon>Stramenopiles</taxon>
        <taxon>Oomycota</taxon>
        <taxon>Peronosporomycetes</taxon>
        <taxon>Peronosporales</taxon>
        <taxon>Peronosporaceae</taxon>
        <taxon>Phytophthora</taxon>
    </lineage>
</organism>
<dbReference type="AlphaFoldDB" id="A0A6G0RES5"/>